<dbReference type="Gene3D" id="1.20.120.450">
    <property type="entry name" value="dinb family like domain"/>
    <property type="match status" value="1"/>
</dbReference>
<feature type="domain" description="DinB-like" evidence="1">
    <location>
        <begin position="18"/>
        <end position="162"/>
    </location>
</feature>
<dbReference type="Proteomes" id="UP001628668">
    <property type="component" value="Unassembled WGS sequence"/>
</dbReference>
<dbReference type="Pfam" id="PF12867">
    <property type="entry name" value="DinB_2"/>
    <property type="match status" value="1"/>
</dbReference>
<dbReference type="EMBL" id="JBJOSA010000004">
    <property type="protein sequence ID" value="MFL8936371.1"/>
    <property type="molecule type" value="Genomic_DNA"/>
</dbReference>
<keyword evidence="3" id="KW-1185">Reference proteome</keyword>
<evidence type="ECO:0000259" key="1">
    <source>
        <dbReference type="Pfam" id="PF12867"/>
    </source>
</evidence>
<dbReference type="SUPFAM" id="SSF109854">
    <property type="entry name" value="DinB/YfiT-like putative metalloenzymes"/>
    <property type="match status" value="1"/>
</dbReference>
<dbReference type="RefSeq" id="WP_081941191.1">
    <property type="nucleotide sequence ID" value="NZ_JBJOSA010000004.1"/>
</dbReference>
<comment type="caution">
    <text evidence="2">The sequence shown here is derived from an EMBL/GenBank/DDBJ whole genome shotgun (WGS) entry which is preliminary data.</text>
</comment>
<proteinExistence type="predicted"/>
<accession>A0ABW8VMX7</accession>
<evidence type="ECO:0000313" key="2">
    <source>
        <dbReference type="EMBL" id="MFL8936371.1"/>
    </source>
</evidence>
<protein>
    <submittedName>
        <fullName evidence="2">DinB family protein</fullName>
    </submittedName>
</protein>
<dbReference type="InterPro" id="IPR034660">
    <property type="entry name" value="DinB/YfiT-like"/>
</dbReference>
<gene>
    <name evidence="2" type="ORF">ACKA06_06165</name>
</gene>
<organism evidence="2 3">
    <name type="scientific">Rossellomorea oryzaecorticis</name>
    <dbReference type="NCBI Taxonomy" id="1396505"/>
    <lineage>
        <taxon>Bacteria</taxon>
        <taxon>Bacillati</taxon>
        <taxon>Bacillota</taxon>
        <taxon>Bacilli</taxon>
        <taxon>Bacillales</taxon>
        <taxon>Bacillaceae</taxon>
        <taxon>Rossellomorea</taxon>
    </lineage>
</organism>
<dbReference type="InterPro" id="IPR024775">
    <property type="entry name" value="DinB-like"/>
</dbReference>
<name>A0ABW8VMX7_9BACI</name>
<reference evidence="2 3" key="1">
    <citation type="submission" date="2024-12" db="EMBL/GenBank/DDBJ databases">
        <authorList>
            <person name="Li X."/>
            <person name="Zhang D."/>
        </authorList>
    </citation>
    <scope>NUCLEOTIDE SEQUENCE [LARGE SCALE GENOMIC DNA]</scope>
    <source>
        <strain evidence="2 3">JCM19602</strain>
    </source>
</reference>
<sequence>MQNNKEMMRMWEINVKDIRKKLEESFEALTFEELNEKPAPGEWSIAQIVLHLAGAETRFMKLALEAAESQQVMEGEEVDLSVFEDKNKKLKAPIDPPEDPQTREQLLTALHTSRRLTDQFLEGHTEDSLSGKTMDHHRFGIMPVWQVLELLGRHEERHIHQIQETKNKISMK</sequence>
<evidence type="ECO:0000313" key="3">
    <source>
        <dbReference type="Proteomes" id="UP001628668"/>
    </source>
</evidence>